<dbReference type="InterPro" id="IPR036390">
    <property type="entry name" value="WH_DNA-bd_sf"/>
</dbReference>
<name>A0A1I0JE23_9RHOB</name>
<dbReference type="SUPFAM" id="SSF46785">
    <property type="entry name" value="Winged helix' DNA-binding domain"/>
    <property type="match status" value="1"/>
</dbReference>
<keyword evidence="7" id="KW-1185">Reference proteome</keyword>
<gene>
    <name evidence="6" type="ORF">SAMN04489858_1255</name>
</gene>
<dbReference type="PROSITE" id="PS50931">
    <property type="entry name" value="HTH_LYSR"/>
    <property type="match status" value="1"/>
</dbReference>
<dbReference type="Gene3D" id="1.10.10.10">
    <property type="entry name" value="Winged helix-like DNA-binding domain superfamily/Winged helix DNA-binding domain"/>
    <property type="match status" value="1"/>
</dbReference>
<keyword evidence="3 6" id="KW-0238">DNA-binding</keyword>
<dbReference type="RefSeq" id="WP_090738103.1">
    <property type="nucleotide sequence ID" value="NZ_FOHO01000025.1"/>
</dbReference>
<dbReference type="AlphaFoldDB" id="A0A1I0JE23"/>
<dbReference type="Proteomes" id="UP000199180">
    <property type="component" value="Unassembled WGS sequence"/>
</dbReference>
<dbReference type="PANTHER" id="PTHR30126">
    <property type="entry name" value="HTH-TYPE TRANSCRIPTIONAL REGULATOR"/>
    <property type="match status" value="1"/>
</dbReference>
<evidence type="ECO:0000313" key="7">
    <source>
        <dbReference type="Proteomes" id="UP000199180"/>
    </source>
</evidence>
<accession>A0A1I0JE23</accession>
<proteinExistence type="inferred from homology"/>
<dbReference type="EMBL" id="FOHO01000025">
    <property type="protein sequence ID" value="SEU08356.1"/>
    <property type="molecule type" value="Genomic_DNA"/>
</dbReference>
<evidence type="ECO:0000259" key="5">
    <source>
        <dbReference type="PROSITE" id="PS50931"/>
    </source>
</evidence>
<dbReference type="GO" id="GO:0003700">
    <property type="term" value="F:DNA-binding transcription factor activity"/>
    <property type="evidence" value="ECO:0007669"/>
    <property type="project" value="InterPro"/>
</dbReference>
<dbReference type="InterPro" id="IPR005119">
    <property type="entry name" value="LysR_subst-bd"/>
</dbReference>
<evidence type="ECO:0000256" key="1">
    <source>
        <dbReference type="ARBA" id="ARBA00009437"/>
    </source>
</evidence>
<dbReference type="Gene3D" id="3.40.190.10">
    <property type="entry name" value="Periplasmic binding protein-like II"/>
    <property type="match status" value="2"/>
</dbReference>
<dbReference type="GO" id="GO:0000976">
    <property type="term" value="F:transcription cis-regulatory region binding"/>
    <property type="evidence" value="ECO:0007669"/>
    <property type="project" value="TreeGrafter"/>
</dbReference>
<evidence type="ECO:0000313" key="6">
    <source>
        <dbReference type="EMBL" id="SEU08356.1"/>
    </source>
</evidence>
<dbReference type="PANTHER" id="PTHR30126:SF40">
    <property type="entry name" value="HTH-TYPE TRANSCRIPTIONAL REGULATOR GLTR"/>
    <property type="match status" value="1"/>
</dbReference>
<evidence type="ECO:0000256" key="4">
    <source>
        <dbReference type="ARBA" id="ARBA00023163"/>
    </source>
</evidence>
<dbReference type="SUPFAM" id="SSF53850">
    <property type="entry name" value="Periplasmic binding protein-like II"/>
    <property type="match status" value="1"/>
</dbReference>
<evidence type="ECO:0000256" key="2">
    <source>
        <dbReference type="ARBA" id="ARBA00023015"/>
    </source>
</evidence>
<dbReference type="InterPro" id="IPR000847">
    <property type="entry name" value="LysR_HTH_N"/>
</dbReference>
<dbReference type="CDD" id="cd05466">
    <property type="entry name" value="PBP2_LTTR_substrate"/>
    <property type="match status" value="1"/>
</dbReference>
<dbReference type="Pfam" id="PF03466">
    <property type="entry name" value="LysR_substrate"/>
    <property type="match status" value="1"/>
</dbReference>
<evidence type="ECO:0000256" key="3">
    <source>
        <dbReference type="ARBA" id="ARBA00023125"/>
    </source>
</evidence>
<keyword evidence="2" id="KW-0805">Transcription regulation</keyword>
<organism evidence="6 7">
    <name type="scientific">Paracoccus homiensis</name>
    <dbReference type="NCBI Taxonomy" id="364199"/>
    <lineage>
        <taxon>Bacteria</taxon>
        <taxon>Pseudomonadati</taxon>
        <taxon>Pseudomonadota</taxon>
        <taxon>Alphaproteobacteria</taxon>
        <taxon>Rhodobacterales</taxon>
        <taxon>Paracoccaceae</taxon>
        <taxon>Paracoccus</taxon>
    </lineage>
</organism>
<protein>
    <submittedName>
        <fullName evidence="6">DNA-binding transcriptional regulator, LysR family</fullName>
    </submittedName>
</protein>
<reference evidence="6 7" key="1">
    <citation type="submission" date="2016-10" db="EMBL/GenBank/DDBJ databases">
        <authorList>
            <person name="de Groot N.N."/>
        </authorList>
    </citation>
    <scope>NUCLEOTIDE SEQUENCE [LARGE SCALE GENOMIC DNA]</scope>
    <source>
        <strain evidence="6 7">DSM 17862</strain>
    </source>
</reference>
<dbReference type="FunFam" id="1.10.10.10:FF:000001">
    <property type="entry name" value="LysR family transcriptional regulator"/>
    <property type="match status" value="1"/>
</dbReference>
<feature type="domain" description="HTH lysR-type" evidence="5">
    <location>
        <begin position="5"/>
        <end position="62"/>
    </location>
</feature>
<comment type="similarity">
    <text evidence="1">Belongs to the LysR transcriptional regulatory family.</text>
</comment>
<keyword evidence="4" id="KW-0804">Transcription</keyword>
<dbReference type="OrthoDB" id="9814165at2"/>
<dbReference type="Pfam" id="PF00126">
    <property type="entry name" value="HTH_1"/>
    <property type="match status" value="1"/>
</dbReference>
<dbReference type="STRING" id="364199.SAMN04489858_1255"/>
<dbReference type="PRINTS" id="PR00039">
    <property type="entry name" value="HTHLYSR"/>
</dbReference>
<sequence length="310" mass="34749">MTQRIDLKILTAFVTVAREGNVSRAAELLCLTQPAVSLQLRRLAQETGLELFTRNAKGLELTPDGQALLVKAQRICTELDEFNLFARHLTRSVHGRLRIGTIIDPEFIRLGDFLQELVQQAPDLRPELSHGMSGEILRRLVREQLDVGYFLGSPDDFATLIDDANTIAAGDLSYSRLTDLCYRVVAPPGWDTRLRGMGWAELAAFPWIGTPVESVHSRLLARVFEPLDVRQNSVTLADQETSMLELVRAGIGLCLSRDSVALHEHHTHGLTIVKDLSLETTLHFITLKSRSGDPRVSLATEVIERTWRRR</sequence>
<dbReference type="InterPro" id="IPR036388">
    <property type="entry name" value="WH-like_DNA-bd_sf"/>
</dbReference>